<evidence type="ECO:0000313" key="1">
    <source>
        <dbReference type="EMBL" id="MBC3475770.1"/>
    </source>
</evidence>
<dbReference type="Proteomes" id="UP000628086">
    <property type="component" value="Unassembled WGS sequence"/>
</dbReference>
<keyword evidence="2" id="KW-1185">Reference proteome</keyword>
<proteinExistence type="predicted"/>
<evidence type="ECO:0000313" key="2">
    <source>
        <dbReference type="Proteomes" id="UP000628086"/>
    </source>
</evidence>
<reference evidence="1 2" key="1">
    <citation type="journal article" date="2020" name="Microorganisms">
        <title>Reliable Identification of Environmental Pseudomonas Isolates Using the rpoD Gene.</title>
        <authorList>
            <consortium name="The Broad Institute Genome Sequencing Platform"/>
            <person name="Girard L."/>
            <person name="Lood C."/>
            <person name="Rokni-Zadeh H."/>
            <person name="van Noort V."/>
            <person name="Lavigne R."/>
            <person name="De Mot R."/>
        </authorList>
    </citation>
    <scope>NUCLEOTIDE SEQUENCE [LARGE SCALE GENOMIC DNA]</scope>
    <source>
        <strain evidence="1 2">RW7P2</strain>
    </source>
</reference>
<accession>A0ABR6V5J4</accession>
<dbReference type="RefSeq" id="WP_186598538.1">
    <property type="nucleotide sequence ID" value="NZ_JABWRS010000005.1"/>
</dbReference>
<dbReference type="EMBL" id="JABWRS010000005">
    <property type="protein sequence ID" value="MBC3475770.1"/>
    <property type="molecule type" value="Genomic_DNA"/>
</dbReference>
<comment type="caution">
    <text evidence="1">The sequence shown here is derived from an EMBL/GenBank/DDBJ whole genome shotgun (WGS) entry which is preliminary data.</text>
</comment>
<gene>
    <name evidence="1" type="ORF">HU747_09165</name>
</gene>
<protein>
    <submittedName>
        <fullName evidence="1">Uncharacterized protein</fullName>
    </submittedName>
</protein>
<sequence>MSTINGMWTYAGFVMMKGQDILFLFKISSFQAQEVLTPTGHSTMVWGGLSQLDFGPESYASLQMLTVAPTAEEPPLT</sequence>
<organism evidence="1 2">
    <name type="scientific">Pseudomonas taiwanensis</name>
    <dbReference type="NCBI Taxonomy" id="470150"/>
    <lineage>
        <taxon>Bacteria</taxon>
        <taxon>Pseudomonadati</taxon>
        <taxon>Pseudomonadota</taxon>
        <taxon>Gammaproteobacteria</taxon>
        <taxon>Pseudomonadales</taxon>
        <taxon>Pseudomonadaceae</taxon>
        <taxon>Pseudomonas</taxon>
    </lineage>
</organism>
<name>A0ABR6V5J4_9PSED</name>